<dbReference type="Proteomes" id="UP000176678">
    <property type="component" value="Unassembled WGS sequence"/>
</dbReference>
<dbReference type="EMBL" id="MGES01000043">
    <property type="protein sequence ID" value="OGL88502.1"/>
    <property type="molecule type" value="Genomic_DNA"/>
</dbReference>
<dbReference type="AlphaFoldDB" id="A0A1F7VD80"/>
<reference evidence="1 2" key="1">
    <citation type="journal article" date="2016" name="Nat. Commun.">
        <title>Thousands of microbial genomes shed light on interconnected biogeochemical processes in an aquifer system.</title>
        <authorList>
            <person name="Anantharaman K."/>
            <person name="Brown C.T."/>
            <person name="Hug L.A."/>
            <person name="Sharon I."/>
            <person name="Castelle C.J."/>
            <person name="Probst A.J."/>
            <person name="Thomas B.C."/>
            <person name="Singh A."/>
            <person name="Wilkins M.J."/>
            <person name="Karaoz U."/>
            <person name="Brodie E.L."/>
            <person name="Williams K.H."/>
            <person name="Hubbard S.S."/>
            <person name="Banfield J.F."/>
        </authorList>
    </citation>
    <scope>NUCLEOTIDE SEQUENCE [LARGE SCALE GENOMIC DNA]</scope>
</reference>
<proteinExistence type="predicted"/>
<name>A0A1F7VD80_9BACT</name>
<dbReference type="STRING" id="1802410.A3H75_02595"/>
<evidence type="ECO:0000313" key="2">
    <source>
        <dbReference type="Proteomes" id="UP000176678"/>
    </source>
</evidence>
<evidence type="ECO:0000313" key="1">
    <source>
        <dbReference type="EMBL" id="OGL88502.1"/>
    </source>
</evidence>
<sequence>MIKKPIPTKELYKAVSRSSRLEGLSWNRAKKNRWVIKKLRHARQLDPGKPAQRKQIIEAAVKRTIAEYGEALQRLSAE</sequence>
<comment type="caution">
    <text evidence="1">The sequence shown here is derived from an EMBL/GenBank/DDBJ whole genome shotgun (WGS) entry which is preliminary data.</text>
</comment>
<organism evidence="1 2">
    <name type="scientific">Candidatus Uhrbacteria bacterium RIFCSPLOWO2_02_FULL_51_9</name>
    <dbReference type="NCBI Taxonomy" id="1802410"/>
    <lineage>
        <taxon>Bacteria</taxon>
        <taxon>Candidatus Uhriibacteriota</taxon>
    </lineage>
</organism>
<protein>
    <submittedName>
        <fullName evidence="1">Uncharacterized protein</fullName>
    </submittedName>
</protein>
<gene>
    <name evidence="1" type="ORF">A3H75_02595</name>
</gene>
<accession>A0A1F7VD80</accession>